<dbReference type="Pfam" id="PF03372">
    <property type="entry name" value="Exo_endo_phos"/>
    <property type="match status" value="1"/>
</dbReference>
<dbReference type="SUPFAM" id="SSF56219">
    <property type="entry name" value="DNase I-like"/>
    <property type="match status" value="1"/>
</dbReference>
<dbReference type="EMBL" id="VEPV01000018">
    <property type="protein sequence ID" value="TNP10801.1"/>
    <property type="molecule type" value="Genomic_DNA"/>
</dbReference>
<dbReference type="InterPro" id="IPR005135">
    <property type="entry name" value="Endo/exonuclease/phosphatase"/>
</dbReference>
<evidence type="ECO:0000256" key="5">
    <source>
        <dbReference type="ARBA" id="ARBA00022763"/>
    </source>
</evidence>
<comment type="cofactor">
    <cofactor evidence="2">
        <name>Mg(2+)</name>
        <dbReference type="ChEBI" id="CHEBI:18420"/>
    </cofactor>
</comment>
<dbReference type="RefSeq" id="WP_074619843.1">
    <property type="nucleotide sequence ID" value="NZ_VEPV01000018.1"/>
</dbReference>
<organism evidence="10 11">
    <name type="scientific">Bacillus tropicus</name>
    <dbReference type="NCBI Taxonomy" id="2026188"/>
    <lineage>
        <taxon>Bacteria</taxon>
        <taxon>Bacillati</taxon>
        <taxon>Bacillota</taxon>
        <taxon>Bacilli</taxon>
        <taxon>Bacillales</taxon>
        <taxon>Bacillaceae</taxon>
        <taxon>Bacillus</taxon>
        <taxon>Bacillus cereus group</taxon>
    </lineage>
</organism>
<keyword evidence="3" id="KW-0540">Nuclease</keyword>
<evidence type="ECO:0000256" key="3">
    <source>
        <dbReference type="ARBA" id="ARBA00022722"/>
    </source>
</evidence>
<evidence type="ECO:0000256" key="8">
    <source>
        <dbReference type="ARBA" id="ARBA00023204"/>
    </source>
</evidence>
<name>A0A5C4ZXR1_9BACI</name>
<evidence type="ECO:0000256" key="7">
    <source>
        <dbReference type="ARBA" id="ARBA00022842"/>
    </source>
</evidence>
<evidence type="ECO:0000313" key="11">
    <source>
        <dbReference type="Proteomes" id="UP000312495"/>
    </source>
</evidence>
<dbReference type="PANTHER" id="PTHR15822:SF4">
    <property type="entry name" value="TYROSYL-DNA PHOSPHODIESTERASE 2"/>
    <property type="match status" value="1"/>
</dbReference>
<evidence type="ECO:0000313" key="10">
    <source>
        <dbReference type="EMBL" id="TNP10801.1"/>
    </source>
</evidence>
<keyword evidence="7" id="KW-0460">Magnesium</keyword>
<dbReference type="AlphaFoldDB" id="A0A5C4ZXR1"/>
<dbReference type="Proteomes" id="UP000312495">
    <property type="component" value="Unassembled WGS sequence"/>
</dbReference>
<keyword evidence="4" id="KW-0479">Metal-binding</keyword>
<reference evidence="10 11" key="1">
    <citation type="submission" date="2019-06" db="EMBL/GenBank/DDBJ databases">
        <title>Biocontrol Bacillus strains from Vietnam.</title>
        <authorList>
            <person name="Borriss R."/>
            <person name="Lasch P."/>
            <person name="Thanh Tam L.T."/>
            <person name="Luong P.T."/>
            <person name="Phuong Thao L.T."/>
            <person name="Kim Chung L.T."/>
        </authorList>
    </citation>
    <scope>NUCLEOTIDE SEQUENCE [LARGE SCALE GENOMIC DNA]</scope>
    <source>
        <strain evidence="10 11">SN1</strain>
    </source>
</reference>
<keyword evidence="6" id="KW-0378">Hydrolase</keyword>
<dbReference type="GO" id="GO:0004519">
    <property type="term" value="F:endonuclease activity"/>
    <property type="evidence" value="ECO:0007669"/>
    <property type="project" value="UniProtKB-KW"/>
</dbReference>
<keyword evidence="5" id="KW-0227">DNA damage</keyword>
<protein>
    <submittedName>
        <fullName evidence="10">Endonuclease</fullName>
    </submittedName>
</protein>
<comment type="caution">
    <text evidence="10">The sequence shown here is derived from an EMBL/GenBank/DDBJ whole genome shotgun (WGS) entry which is preliminary data.</text>
</comment>
<proteinExistence type="predicted"/>
<comment type="cofactor">
    <cofactor evidence="1">
        <name>Mn(2+)</name>
        <dbReference type="ChEBI" id="CHEBI:29035"/>
    </cofactor>
</comment>
<dbReference type="GO" id="GO:0006281">
    <property type="term" value="P:DNA repair"/>
    <property type="evidence" value="ECO:0007669"/>
    <property type="project" value="UniProtKB-KW"/>
</dbReference>
<keyword evidence="10" id="KW-0255">Endonuclease</keyword>
<gene>
    <name evidence="10" type="ORF">FHY71_26655</name>
</gene>
<dbReference type="Gene3D" id="3.60.10.10">
    <property type="entry name" value="Endonuclease/exonuclease/phosphatase"/>
    <property type="match status" value="1"/>
</dbReference>
<evidence type="ECO:0000256" key="2">
    <source>
        <dbReference type="ARBA" id="ARBA00001946"/>
    </source>
</evidence>
<evidence type="ECO:0000256" key="4">
    <source>
        <dbReference type="ARBA" id="ARBA00022723"/>
    </source>
</evidence>
<evidence type="ECO:0000259" key="9">
    <source>
        <dbReference type="Pfam" id="PF03372"/>
    </source>
</evidence>
<dbReference type="InterPro" id="IPR051547">
    <property type="entry name" value="TDP2-like"/>
</dbReference>
<feature type="domain" description="Endonuclease/exonuclease/phosphatase" evidence="9">
    <location>
        <begin position="32"/>
        <end position="325"/>
    </location>
</feature>
<dbReference type="PANTHER" id="PTHR15822">
    <property type="entry name" value="TRAF AND TNF RECEPTOR-ASSOCIATED PROTEIN"/>
    <property type="match status" value="1"/>
</dbReference>
<dbReference type="InterPro" id="IPR036691">
    <property type="entry name" value="Endo/exonu/phosph_ase_sf"/>
</dbReference>
<evidence type="ECO:0000256" key="1">
    <source>
        <dbReference type="ARBA" id="ARBA00001936"/>
    </source>
</evidence>
<dbReference type="GO" id="GO:0016787">
    <property type="term" value="F:hydrolase activity"/>
    <property type="evidence" value="ECO:0007669"/>
    <property type="project" value="UniProtKB-KW"/>
</dbReference>
<dbReference type="GO" id="GO:0046872">
    <property type="term" value="F:metal ion binding"/>
    <property type="evidence" value="ECO:0007669"/>
    <property type="project" value="UniProtKB-KW"/>
</dbReference>
<sequence>MNSYFSDQKKCCPRLYPAFPPAVPIPEPITFMTWNIYQGFNVTPLFAAPPELIPEVVTQVFRQFLATNFPVRAQAIAKAIALEKPNLIGLQEAVLIKLIIPTFGTVTYDFINILLEALEERGLKYEIAAINNNAKGELPDSNGNLLQFLERDAILIHKDYKLEVIGKQETNFQTNLTIPLAGKPFTILRGWSSIDVKLDGQIFRMVNTRLDPTVESIRNAQALEILQGPANTSLPVIITGDLNSSPNSSTNNLFIAAGFKDTWNKVGKGQGFTAEQGPDLLNAVSLLNQRIDYILFKNGWEPIKAELVGESQNDRTETGLWPSDHAGVFASLDL</sequence>
<accession>A0A5C4ZXR1</accession>
<evidence type="ECO:0000256" key="6">
    <source>
        <dbReference type="ARBA" id="ARBA00022801"/>
    </source>
</evidence>
<keyword evidence="8" id="KW-0234">DNA repair</keyword>